<dbReference type="Gene3D" id="1.20.1250.20">
    <property type="entry name" value="MFS general substrate transporter like domains"/>
    <property type="match status" value="2"/>
</dbReference>
<evidence type="ECO:0000256" key="2">
    <source>
        <dbReference type="ARBA" id="ARBA00010992"/>
    </source>
</evidence>
<dbReference type="VEuPathDB" id="FungiDB:ASPFODRAFT_56952"/>
<dbReference type="InterPro" id="IPR020846">
    <property type="entry name" value="MFS_dom"/>
</dbReference>
<dbReference type="PANTHER" id="PTHR48022:SF2">
    <property type="entry name" value="PLASTIDIC GLUCOSE TRANSPORTER 4"/>
    <property type="match status" value="1"/>
</dbReference>
<dbReference type="InterPro" id="IPR036259">
    <property type="entry name" value="MFS_trans_sf"/>
</dbReference>
<feature type="transmembrane region" description="Helical" evidence="7">
    <location>
        <begin position="239"/>
        <end position="262"/>
    </location>
</feature>
<protein>
    <submittedName>
        <fullName evidence="9">Glucose transporter</fullName>
    </submittedName>
</protein>
<dbReference type="GO" id="GO:0005351">
    <property type="term" value="F:carbohydrate:proton symporter activity"/>
    <property type="evidence" value="ECO:0007669"/>
    <property type="project" value="TreeGrafter"/>
</dbReference>
<evidence type="ECO:0000256" key="3">
    <source>
        <dbReference type="ARBA" id="ARBA00022448"/>
    </source>
</evidence>
<organism evidence="9 10">
    <name type="scientific">Aspergillus kawachii</name>
    <name type="common">White koji mold</name>
    <name type="synonym">Aspergillus awamori var. kawachi</name>
    <dbReference type="NCBI Taxonomy" id="1069201"/>
    <lineage>
        <taxon>Eukaryota</taxon>
        <taxon>Fungi</taxon>
        <taxon>Dikarya</taxon>
        <taxon>Ascomycota</taxon>
        <taxon>Pezizomycotina</taxon>
        <taxon>Eurotiomycetes</taxon>
        <taxon>Eurotiomycetidae</taxon>
        <taxon>Eurotiales</taxon>
        <taxon>Aspergillaceae</taxon>
        <taxon>Aspergillus</taxon>
        <taxon>Aspergillus subgen. Circumdati</taxon>
    </lineage>
</organism>
<comment type="subcellular location">
    <subcellularLocation>
        <location evidence="1">Membrane</location>
        <topology evidence="1">Multi-pass membrane protein</topology>
    </subcellularLocation>
</comment>
<reference evidence="9 10" key="1">
    <citation type="journal article" date="2016" name="DNA Res.">
        <title>Genome sequence of Aspergillus luchuensis NBRC 4314.</title>
        <authorList>
            <person name="Yamada O."/>
            <person name="Machida M."/>
            <person name="Hosoyama A."/>
            <person name="Goto M."/>
            <person name="Takahashi T."/>
            <person name="Futagami T."/>
            <person name="Yamagata Y."/>
            <person name="Takeuchi M."/>
            <person name="Kobayashi T."/>
            <person name="Koike H."/>
            <person name="Abe K."/>
            <person name="Asai K."/>
            <person name="Arita M."/>
            <person name="Fujita N."/>
            <person name="Fukuda K."/>
            <person name="Higa K."/>
            <person name="Horikawa H."/>
            <person name="Ishikawa T."/>
            <person name="Jinno K."/>
            <person name="Kato Y."/>
            <person name="Kirimura K."/>
            <person name="Mizutani O."/>
            <person name="Nakasone K."/>
            <person name="Sano M."/>
            <person name="Shiraishi Y."/>
            <person name="Tsukahara M."/>
            <person name="Gomi K."/>
        </authorList>
    </citation>
    <scope>NUCLEOTIDE SEQUENCE [LARGE SCALE GENOMIC DNA]</scope>
    <source>
        <strain evidence="9 10">RIB 2604</strain>
    </source>
</reference>
<evidence type="ECO:0000256" key="7">
    <source>
        <dbReference type="SAM" id="Phobius"/>
    </source>
</evidence>
<feature type="transmembrane region" description="Helical" evidence="7">
    <location>
        <begin position="200"/>
        <end position="219"/>
    </location>
</feature>
<keyword evidence="6 7" id="KW-0472">Membrane</keyword>
<keyword evidence="4 7" id="KW-0812">Transmembrane</keyword>
<dbReference type="Pfam" id="PF00083">
    <property type="entry name" value="Sugar_tr"/>
    <property type="match status" value="2"/>
</dbReference>
<evidence type="ECO:0000256" key="4">
    <source>
        <dbReference type="ARBA" id="ARBA00022692"/>
    </source>
</evidence>
<evidence type="ECO:0000313" key="10">
    <source>
        <dbReference type="Proteomes" id="UP000075230"/>
    </source>
</evidence>
<dbReference type="PROSITE" id="PS00217">
    <property type="entry name" value="SUGAR_TRANSPORT_2"/>
    <property type="match status" value="1"/>
</dbReference>
<comment type="caution">
    <text evidence="9">The sequence shown here is derived from an EMBL/GenBank/DDBJ whole genome shotgun (WGS) entry which is preliminary data.</text>
</comment>
<evidence type="ECO:0000259" key="8">
    <source>
        <dbReference type="PROSITE" id="PS50850"/>
    </source>
</evidence>
<feature type="transmembrane region" description="Helical" evidence="7">
    <location>
        <begin position="306"/>
        <end position="329"/>
    </location>
</feature>
<dbReference type="SUPFAM" id="SSF103473">
    <property type="entry name" value="MFS general substrate transporter"/>
    <property type="match status" value="1"/>
</dbReference>
<sequence length="392" mass="42398">MFSFRQLTIYGMVFASVGRKGTLIISAIIYGAGVALQVPAPPAGVFVLGRILLGMGLGLISVTSPMYLVESSRPTTRGRFIALYTQLLTCGNVIACGISLGTRNLAGANSWRVTVGFQLFLALVIFLGALIAPESPVILMKANKHDEARQALASLRNIDPNSEEMTESIDEIARWVQEQSTSGEVHLSECFKGPDLRRQLLGICIAFFTIATGITFWFGSGTTFFEAAGVAPGSRVDQFALVAGAVIFIAAYAPSWGTIGWIVMTEPYSQRLRLLQSTITMVVYWTSTWAVGFITPYMVDATAGDLGVKVCYVWLVMIILSVLWAYFYVPELAGLSVAETDLLFETGIPARKSASWGASLRSNARDIEESTSIVLTVGEKGVKTDEAPYAHT</sequence>
<dbReference type="Proteomes" id="UP000075230">
    <property type="component" value="Unassembled WGS sequence"/>
</dbReference>
<proteinExistence type="inferred from homology"/>
<reference evidence="10" key="2">
    <citation type="submission" date="2016-02" db="EMBL/GenBank/DDBJ databases">
        <title>Genome sequencing of Aspergillus luchuensis NBRC 4314.</title>
        <authorList>
            <person name="Yamada O."/>
        </authorList>
    </citation>
    <scope>NUCLEOTIDE SEQUENCE [LARGE SCALE GENOMIC DNA]</scope>
    <source>
        <strain evidence="10">RIB 2604</strain>
    </source>
</reference>
<feature type="domain" description="Major facilitator superfamily (MFS) profile" evidence="8">
    <location>
        <begin position="1"/>
        <end position="333"/>
    </location>
</feature>
<comment type="similarity">
    <text evidence="2">Belongs to the major facilitator superfamily. Sugar transporter (TC 2.A.1.1) family.</text>
</comment>
<evidence type="ECO:0000256" key="6">
    <source>
        <dbReference type="ARBA" id="ARBA00023136"/>
    </source>
</evidence>
<dbReference type="EMBL" id="BCWF01000006">
    <property type="protein sequence ID" value="GAT19957.1"/>
    <property type="molecule type" value="Genomic_DNA"/>
</dbReference>
<keyword evidence="5 7" id="KW-1133">Transmembrane helix</keyword>
<dbReference type="GO" id="GO:0016020">
    <property type="term" value="C:membrane"/>
    <property type="evidence" value="ECO:0007669"/>
    <property type="project" value="UniProtKB-SubCell"/>
</dbReference>
<evidence type="ECO:0000256" key="5">
    <source>
        <dbReference type="ARBA" id="ARBA00022989"/>
    </source>
</evidence>
<dbReference type="PROSITE" id="PS50850">
    <property type="entry name" value="MFS"/>
    <property type="match status" value="1"/>
</dbReference>
<evidence type="ECO:0000313" key="9">
    <source>
        <dbReference type="EMBL" id="GAT19957.1"/>
    </source>
</evidence>
<feature type="transmembrane region" description="Helical" evidence="7">
    <location>
        <begin position="274"/>
        <end position="294"/>
    </location>
</feature>
<gene>
    <name evidence="9" type="ORF">RIB2604_00605400</name>
</gene>
<feature type="transmembrane region" description="Helical" evidence="7">
    <location>
        <begin position="81"/>
        <end position="101"/>
    </location>
</feature>
<evidence type="ECO:0000256" key="1">
    <source>
        <dbReference type="ARBA" id="ARBA00004141"/>
    </source>
</evidence>
<keyword evidence="9" id="KW-0762">Sugar transport</keyword>
<name>A0A146F150_ASPKA</name>
<accession>A0A146F150</accession>
<dbReference type="InterPro" id="IPR005828">
    <property type="entry name" value="MFS_sugar_transport-like"/>
</dbReference>
<dbReference type="InterPro" id="IPR005829">
    <property type="entry name" value="Sugar_transporter_CS"/>
</dbReference>
<keyword evidence="3" id="KW-0813">Transport</keyword>
<feature type="transmembrane region" description="Helical" evidence="7">
    <location>
        <begin position="113"/>
        <end position="132"/>
    </location>
</feature>
<dbReference type="InterPro" id="IPR050360">
    <property type="entry name" value="MFS_Sugar_Transporters"/>
</dbReference>
<dbReference type="InterPro" id="IPR003663">
    <property type="entry name" value="Sugar/inositol_transpt"/>
</dbReference>
<feature type="transmembrane region" description="Helical" evidence="7">
    <location>
        <begin position="21"/>
        <end position="40"/>
    </location>
</feature>
<feature type="transmembrane region" description="Helical" evidence="7">
    <location>
        <begin position="46"/>
        <end position="69"/>
    </location>
</feature>
<dbReference type="PRINTS" id="PR00171">
    <property type="entry name" value="SUGRTRNSPORT"/>
</dbReference>
<dbReference type="PANTHER" id="PTHR48022">
    <property type="entry name" value="PLASTIDIC GLUCOSE TRANSPORTER 4"/>
    <property type="match status" value="1"/>
</dbReference>
<dbReference type="AlphaFoldDB" id="A0A146F150"/>